<dbReference type="Gene3D" id="2.60.40.1240">
    <property type="match status" value="1"/>
</dbReference>
<dbReference type="Proteomes" id="UP000289316">
    <property type="component" value="Unassembled WGS sequence"/>
</dbReference>
<gene>
    <name evidence="4" type="ORF">D6C19_01310</name>
</gene>
<sequence length="194" mass="21082">MYKKKLLSFVLLGVCSLVLSACSSSTDSKKDTSSSSSSVETAKSADTSSMAKKSKDSYKDGALTVNDVEYKITEAKTYPSASDGKKIIALYLDITNHGSKPADLLVEYNPHTYIHAEQKADNSIKKLNVGIPNIDENGNSVEQERQDVIANDKVTSGSTVQGIMFFELVNDSPVTVTFENSSFDNLGEKTYNLQ</sequence>
<evidence type="ECO:0000313" key="5">
    <source>
        <dbReference type="Proteomes" id="UP000289316"/>
    </source>
</evidence>
<keyword evidence="2" id="KW-0732">Signal</keyword>
<dbReference type="RefSeq" id="WP_119448136.1">
    <property type="nucleotide sequence ID" value="NZ_JAASIZ010000004.1"/>
</dbReference>
<feature type="chain" id="PRO_5043624399" evidence="2">
    <location>
        <begin position="22"/>
        <end position="194"/>
    </location>
</feature>
<comment type="caution">
    <text evidence="4">The sequence shown here is derived from an EMBL/GenBank/DDBJ whole genome shotgun (WGS) entry which is preliminary data.</text>
</comment>
<evidence type="ECO:0000259" key="3">
    <source>
        <dbReference type="Pfam" id="PF16729"/>
    </source>
</evidence>
<evidence type="ECO:0000313" key="4">
    <source>
        <dbReference type="EMBL" id="RXV75311.1"/>
    </source>
</evidence>
<dbReference type="Pfam" id="PF16729">
    <property type="entry name" value="DUF5067"/>
    <property type="match status" value="1"/>
</dbReference>
<evidence type="ECO:0000256" key="1">
    <source>
        <dbReference type="SAM" id="MobiDB-lite"/>
    </source>
</evidence>
<protein>
    <submittedName>
        <fullName evidence="4">DUF5067 domain-containing protein</fullName>
    </submittedName>
</protein>
<organism evidence="4 5">
    <name type="scientific">Ligilactobacillus murinus</name>
    <dbReference type="NCBI Taxonomy" id="1622"/>
    <lineage>
        <taxon>Bacteria</taxon>
        <taxon>Bacillati</taxon>
        <taxon>Bacillota</taxon>
        <taxon>Bacilli</taxon>
        <taxon>Lactobacillales</taxon>
        <taxon>Lactobacillaceae</taxon>
        <taxon>Ligilactobacillus</taxon>
    </lineage>
</organism>
<dbReference type="EMBL" id="QZFR01000005">
    <property type="protein sequence ID" value="RXV75311.1"/>
    <property type="molecule type" value="Genomic_DNA"/>
</dbReference>
<dbReference type="OrthoDB" id="2190227at2"/>
<dbReference type="AlphaFoldDB" id="A0A4Q2B1E6"/>
<feature type="signal peptide" evidence="2">
    <location>
        <begin position="1"/>
        <end position="21"/>
    </location>
</feature>
<feature type="compositionally biased region" description="Low complexity" evidence="1">
    <location>
        <begin position="33"/>
        <end position="46"/>
    </location>
</feature>
<proteinExistence type="predicted"/>
<evidence type="ECO:0000256" key="2">
    <source>
        <dbReference type="SAM" id="SignalP"/>
    </source>
</evidence>
<dbReference type="InterPro" id="IPR029050">
    <property type="entry name" value="Immunoprotect_excell_Ig-like"/>
</dbReference>
<dbReference type="PROSITE" id="PS51257">
    <property type="entry name" value="PROKAR_LIPOPROTEIN"/>
    <property type="match status" value="1"/>
</dbReference>
<name>A0A4Q2B1E6_9LACO</name>
<dbReference type="InterPro" id="IPR031989">
    <property type="entry name" value="DUF5067"/>
</dbReference>
<feature type="region of interest" description="Disordered" evidence="1">
    <location>
        <begin position="24"/>
        <end position="53"/>
    </location>
</feature>
<feature type="domain" description="DUF5067" evidence="3">
    <location>
        <begin position="43"/>
        <end position="180"/>
    </location>
</feature>
<reference evidence="4 5" key="1">
    <citation type="submission" date="2018-09" db="EMBL/GenBank/DDBJ databases">
        <title>Murine metabolic-syndrome-specific gut microbial biobank.</title>
        <authorList>
            <person name="Liu C."/>
        </authorList>
    </citation>
    <scope>NUCLEOTIDE SEQUENCE [LARGE SCALE GENOMIC DNA]</scope>
    <source>
        <strain evidence="4 5">C-30</strain>
    </source>
</reference>
<accession>A0A4Q2B1E6</accession>